<dbReference type="PANTHER" id="PTHR47950:SF44">
    <property type="entry name" value="CYTOCHROME P450, FAMILY 76, SUBFAMILY C, POLYPEPTIDE 5-RELATED"/>
    <property type="match status" value="1"/>
</dbReference>
<dbReference type="InterPro" id="IPR017972">
    <property type="entry name" value="Cyt_P450_CS"/>
</dbReference>
<dbReference type="OrthoDB" id="2789670at2759"/>
<evidence type="ECO:0000313" key="5">
    <source>
        <dbReference type="Proteomes" id="UP000489600"/>
    </source>
</evidence>
<dbReference type="PROSITE" id="PS00086">
    <property type="entry name" value="CYTOCHROME_P450"/>
    <property type="match status" value="1"/>
</dbReference>
<dbReference type="AlphaFoldDB" id="A0A565BMF2"/>
<keyword evidence="2 3" id="KW-0349">Heme</keyword>
<evidence type="ECO:0000256" key="2">
    <source>
        <dbReference type="PIRSR" id="PIRSR602401-1"/>
    </source>
</evidence>
<sequence length="361" mass="40915">MESLRMKKVEELMSFINKCCEKGEAVDIARAFFVTSLSIISNALLSMDLATHDSESSHEFHNTVISLMDVSGKPNFGDYFPFLRFLDLQGTRKEATLCTERLFKIFQEFIDARMAKRSSQRERKETSSFDLLDTLLDLAQEDKAELSINEIKHFVQDVFTAGTDTTSSTMEWAMSELIRNPEKMIKAQSEIRHVIGGNGVVRESDIQRLPYLQAIVKETLRLHSAAPLIPRKAEADVEIFGFLVPKNASVLVNVWAIGRDSSVWENPMRFEPERFLLREIDVTGNDFKLIPFGSGRRMCPGSSMALRTMSMVLASLLYSFDWKLENGVVPQNMDMSDVFGVTLRKAKPLRALPIKQPVRSS</sequence>
<dbReference type="EMBL" id="CABITT030000004">
    <property type="protein sequence ID" value="VVB02813.1"/>
    <property type="molecule type" value="Genomic_DNA"/>
</dbReference>
<keyword evidence="3" id="KW-0560">Oxidoreductase</keyword>
<feature type="binding site" description="axial binding residue" evidence="2">
    <location>
        <position position="299"/>
    </location>
    <ligand>
        <name>heme</name>
        <dbReference type="ChEBI" id="CHEBI:30413"/>
    </ligand>
    <ligandPart>
        <name>Fe</name>
        <dbReference type="ChEBI" id="CHEBI:18248"/>
    </ligandPart>
</feature>
<comment type="similarity">
    <text evidence="1 3">Belongs to the cytochrome P450 family.</text>
</comment>
<dbReference type="PRINTS" id="PR00385">
    <property type="entry name" value="P450"/>
</dbReference>
<proteinExistence type="inferred from homology"/>
<evidence type="ECO:0000256" key="3">
    <source>
        <dbReference type="RuleBase" id="RU000461"/>
    </source>
</evidence>
<reference evidence="4" key="1">
    <citation type="submission" date="2019-07" db="EMBL/GenBank/DDBJ databases">
        <authorList>
            <person name="Dittberner H."/>
        </authorList>
    </citation>
    <scope>NUCLEOTIDE SEQUENCE [LARGE SCALE GENOMIC DNA]</scope>
</reference>
<dbReference type="GO" id="GO:0016705">
    <property type="term" value="F:oxidoreductase activity, acting on paired donors, with incorporation or reduction of molecular oxygen"/>
    <property type="evidence" value="ECO:0007669"/>
    <property type="project" value="InterPro"/>
</dbReference>
<accession>A0A565BMF2</accession>
<dbReference type="Gene3D" id="1.10.630.10">
    <property type="entry name" value="Cytochrome P450"/>
    <property type="match status" value="1"/>
</dbReference>
<dbReference type="InterPro" id="IPR001128">
    <property type="entry name" value="Cyt_P450"/>
</dbReference>
<comment type="caution">
    <text evidence="4">The sequence shown here is derived from an EMBL/GenBank/DDBJ whole genome shotgun (WGS) entry which is preliminary data.</text>
</comment>
<dbReference type="Pfam" id="PF00067">
    <property type="entry name" value="p450"/>
    <property type="match status" value="1"/>
</dbReference>
<comment type="cofactor">
    <cofactor evidence="2">
        <name>heme</name>
        <dbReference type="ChEBI" id="CHEBI:30413"/>
    </cofactor>
</comment>
<evidence type="ECO:0000256" key="1">
    <source>
        <dbReference type="ARBA" id="ARBA00010617"/>
    </source>
</evidence>
<dbReference type="PANTHER" id="PTHR47950">
    <property type="entry name" value="CYTOCHROME P450, FAMILY 76, SUBFAMILY C, POLYPEPTIDE 5-RELATED"/>
    <property type="match status" value="1"/>
</dbReference>
<keyword evidence="3" id="KW-0503">Monooxygenase</keyword>
<name>A0A565BMF2_9BRAS</name>
<dbReference type="FunFam" id="1.10.630.10:FF:000163">
    <property type="entry name" value="Geraniol 8-hydroxylase"/>
    <property type="match status" value="1"/>
</dbReference>
<evidence type="ECO:0000313" key="4">
    <source>
        <dbReference type="EMBL" id="VVB02813.1"/>
    </source>
</evidence>
<keyword evidence="2 3" id="KW-0479">Metal-binding</keyword>
<dbReference type="GO" id="GO:0004497">
    <property type="term" value="F:monooxygenase activity"/>
    <property type="evidence" value="ECO:0007669"/>
    <property type="project" value="UniProtKB-KW"/>
</dbReference>
<organism evidence="4 5">
    <name type="scientific">Arabis nemorensis</name>
    <dbReference type="NCBI Taxonomy" id="586526"/>
    <lineage>
        <taxon>Eukaryota</taxon>
        <taxon>Viridiplantae</taxon>
        <taxon>Streptophyta</taxon>
        <taxon>Embryophyta</taxon>
        <taxon>Tracheophyta</taxon>
        <taxon>Spermatophyta</taxon>
        <taxon>Magnoliopsida</taxon>
        <taxon>eudicotyledons</taxon>
        <taxon>Gunneridae</taxon>
        <taxon>Pentapetalae</taxon>
        <taxon>rosids</taxon>
        <taxon>malvids</taxon>
        <taxon>Brassicales</taxon>
        <taxon>Brassicaceae</taxon>
        <taxon>Arabideae</taxon>
        <taxon>Arabis</taxon>
    </lineage>
</organism>
<keyword evidence="2 3" id="KW-0408">Iron</keyword>
<dbReference type="GO" id="GO:0005506">
    <property type="term" value="F:iron ion binding"/>
    <property type="evidence" value="ECO:0007669"/>
    <property type="project" value="InterPro"/>
</dbReference>
<dbReference type="GO" id="GO:0020037">
    <property type="term" value="F:heme binding"/>
    <property type="evidence" value="ECO:0007669"/>
    <property type="project" value="InterPro"/>
</dbReference>
<dbReference type="PRINTS" id="PR00463">
    <property type="entry name" value="EP450I"/>
</dbReference>
<dbReference type="Proteomes" id="UP000489600">
    <property type="component" value="Unassembled WGS sequence"/>
</dbReference>
<protein>
    <submittedName>
        <fullName evidence="4">Uncharacterized protein</fullName>
    </submittedName>
</protein>
<keyword evidence="5" id="KW-1185">Reference proteome</keyword>
<dbReference type="InterPro" id="IPR036396">
    <property type="entry name" value="Cyt_P450_sf"/>
</dbReference>
<gene>
    <name evidence="4" type="ORF">ANE_LOCUS13257</name>
</gene>
<dbReference type="SUPFAM" id="SSF48264">
    <property type="entry name" value="Cytochrome P450"/>
    <property type="match status" value="1"/>
</dbReference>
<dbReference type="InterPro" id="IPR002401">
    <property type="entry name" value="Cyt_P450_E_grp-I"/>
</dbReference>